<proteinExistence type="predicted"/>
<evidence type="ECO:0000256" key="1">
    <source>
        <dbReference type="SAM" id="SignalP"/>
    </source>
</evidence>
<dbReference type="PROSITE" id="PS50853">
    <property type="entry name" value="FN3"/>
    <property type="match status" value="1"/>
</dbReference>
<dbReference type="InterPro" id="IPR013783">
    <property type="entry name" value="Ig-like_fold"/>
</dbReference>
<keyword evidence="4" id="KW-1185">Reference proteome</keyword>
<organism evidence="3 4">
    <name type="scientific">Mucilaginibacter mallensis</name>
    <dbReference type="NCBI Taxonomy" id="652787"/>
    <lineage>
        <taxon>Bacteria</taxon>
        <taxon>Pseudomonadati</taxon>
        <taxon>Bacteroidota</taxon>
        <taxon>Sphingobacteriia</taxon>
        <taxon>Sphingobacteriales</taxon>
        <taxon>Sphingobacteriaceae</taxon>
        <taxon>Mucilaginibacter</taxon>
    </lineage>
</organism>
<dbReference type="InterPro" id="IPR036179">
    <property type="entry name" value="Ig-like_dom_sf"/>
</dbReference>
<sequence>MKIYTIIYKHIIILCLLLITAASARAQRIYASSEDHGSTSLLCLACTVTNPQNADDGNIETYSTLNIGVGVAANTYQELIFPGSSKVAAGTPVTVKLGTGDKLLSATVLGGIELQAYNGTTAIGSPVLASTLITALSNNDQFEVSISPGATYDRIRVTLVGGIVGALSNLYLYDGFYNGTAPGACNSPIDELHGISAGLLNLGANIGGVANPQNAIDGNLTTASTLSTAVGAVGAYAQQTIIYEAPSVKGDSIRLTLSVPGAVLQAGVLTDITVSTYNGTNGTPESYLLNSSLLSVQILNAGAANPQIIVTYAPTNVFDRVQVTLGGLVNVLSTLNLYEAQKLIPRPVIKFNNTVTNNASICNGSTATLTATAVPNTTFLWYASATATTPLFTGSSFTTPALTATTSYYVAAMRTGCTDQSERAKVTVTVNTIPANPVITTNAVTVCPGSSATFTANAVTGVTVNWYTTATGGTPVATGNTFTTSALTQTTSYYAEAVAGGTCVSPGRTQVTATISPLPAAPTLTAPNQTICAGDVAVLSIASPVTGDTYNWYTTATGGTPVFTGVNFTTAALNASVTYYAEAVNVTGCPSSARTASIITVAPKPADPTLAANNLTISAGQTATIQVTNTQTGNTYNWYSSATAATPIFTGTTYTTPALFTNTTYYVTAVNATGCQSADRTAITITVTINTNTPCSFANAQTNDVNGICIGCGVVNPALATDADTTTASTITVLAGLLGAYGEQNLTFQQPGFAGDTIKIVVGSTANLLSASVLGNFQVILYNGTTQVASYALNNALIKVSLLSGGTKYAIYVPAPAAYTSATIRLNSGALTALTTLQIYYALQQYPKPVFSNPNTEICKGSTAVLNITSPTNGTFQWYTAPTGGTVAFTGTSFTTPALNANTSYYIAYTRGTCVSTVRYPVSVLVDNPPADPVVTPSTTTIISGQTATFTATVGNNVTVKWYSTATGGTALYTGTTFTTPALTTPTTYYAESSLGNCVSPGRTPATVNITPIVVPNVTVTPATQTIAPGTTATLTASSTTPGTVFNWYTTPTGGTPIFTGATFTSPPLFAATTYYAEAVVTATNTKSATRASGVVNINTSAVSPTPCDAAIDQVSGTNGLCVLCSINNATGAVDNDRNTFSQLDVPVGLLGAGAYQTLRFASTGHAGDTVVMELGVPGSLASVSVLSGIGISTYNGATFNNDSFAINPSLITITLLNGTSRFRYAFVATKDFDRVQITLNSVASVLTALNIYDASEEVAKPVIATSSITACSGTQSTLTATVPSYVTVKWYTTATGGTPVFTGATFNTPVLSATTTYYAEASRTADGCTQSVRTPATITITPVPAAPVVAAPTQTVCSGSPATFTATAVTGVTFSWYTAATGGTPVFTGNPYTTAALTASATYYVEANGSGQCGSSTRTLVTANVATSPLVPTVSQTPVQTCSGSSAILTATSTQSGVTFNWYTAATGGTPVFTGAQYTTPALTANTTYYVEASLGSCVSPTRAAAAVNVNPTPAQPVVTVNPSNAQVTAGQTATLTATSTTAGATFNWYTTATGGTPVATGSSFTTPALTSTTTYYVEAQLAATGCTSPQRTAVNITVNTIFSTSCDFASSQTTSNSGILCVGCTVTNPNFSVDQDTTNFSVLNLPLSLLNAYSGQELIFGDGGIKGDTVKIRIRVPASLLTAGILDHIQVASYSSNGTVYNGDRVNVSSSLIKVQILSGNQDAIIEFAPQVAYDAVEVRLSNGLVSLLNSLDILYATKEVEQPKLSVSTENICSGSTASFTVSNARTGLTYKWYSTATGGTALFTGTTYTTPTLTATTTYYVESSRTANSCPNPNRVAATANVSPSPVNPVLAQSTVQVCSGSSATLSVTNAGTAIVQWYDAATAGNLLFTGANYQVTPIANATYYVQLVNGSCISPSRVLATVDVNQSPSQPGVQAANLTVCLGSPAIINILSPQTGVTYKYYTAATGGTAVASGITYTTPAITQNTIYYVEASNTASGCINTGGRTQVSISVTNQVAAPTLSATQTTVCNGGSATLSVTSPVAGLTYSWYTAATAGTLAFTGTTFTVNNLTSNVSYFVEAVNSTGCTSPTRTETDITVQPLPTPPTVVIPTGGLSVCTGSSASVSISNPQTNDVYNWYDAATGGTLLFTGTQFNTPALTAATTYYVDAVTAGNCNPSTRTAVTININALPNDPVLVSNSVAVCAGNPATLQISSPQAGVTYNWYDSATKTNLLFTGATYVTGPITTATDFYVSASNSAGCSSNNLAQAQVTIQAAPVAPVVANGGTVQSCTGSTVTLTISNPAAGYTYSWFSTATGGTALATGTSFTTPSLTANTSYFVEAANSSACSSPSRTEVDININALPTPPTVTAQGGSSTPTTCAGSSVTLTATSTTANVTFNWYTAATGGTPIFTGAVYTTPAITAATTYYVDAVSTVGGCASASRTAVQISITQPPATPVPVSATVSACIGSPATLAVANPQVGITYNWYDSATKTNLLFTGATYTTAAVTVAATYYVEALNGTCASPSLAQVQVTPVAAPGAPTIANGSTVQSCTGSTVTLTISKPIAGLTYNWYTAATGGTPVATGTSFTTPALTANTSYFAEAANGTGCTSATRTEVDININALPTPPTVTAQGGSSTPITCAGSGVTLTATSTTANVTFNWYIAATGGTAIFTGAVYTTPAITAATTYYVEAVSSLGGCASTTRTAVQINVTQPPATPVPVSATVSACIGSPATLAVSSPQTGITYNWYDSAAKTNLLFTGASYTTAAVTADATYYVEALNGTCASPALAQVQVTAITAPGAPTIANGSTVQSCAGSTVTLTISNPIAGLTYNWYTAATGGTPVATGTSFTTPALTANTSYFAEAANGTGCTSATRTEVDININALPTPPTVTAQGGSSSPTVCSGSAVTLTATSTTPNVTFNWYTAATGGTAIFTGAVYTTPAITASISYYVEAVSSLGGCASTTRTAVQINATQPPATPVPTSANVSACMGSTATLSVSSPQSALTYNWYDSATRTNLLFTGSSYTTGPVTANTTYYVEAVNGTCTSASLASVQVTAVSAPGAPLITSGTAQNTCSGTQATLAIDNPQTGFTYNWYTASTGGTSVATGDDFVTPVLTSNTTYYAEATNATGCPSATRTAVNITVQPAPSAPQISSQGTSVCPGSPTTLSATVSDPGATVAWYTTASGGTAIATGTSFTTPALTASTTYYAAAMNGTSGCTSATRTSVTVTILQQLSAPVVTVSASTPTSLTFAWGAVTGAVAYQISIDNGATFSDPSSGTAGLTHTIAGLKPAESITIVVRAVGGSQCQLSDNSAAITGTTTNPNGDGIFVPNAFTPNGDGKNDIEYVYGTAIKSIRFYVYDQWGEMIYSTLNQSNGWDGTYKGTKQPVGVYVYYLEAVMNDGQQIKKKGTITLLR</sequence>
<feature type="domain" description="Fibronectin type-III" evidence="2">
    <location>
        <begin position="3246"/>
        <end position="3333"/>
    </location>
</feature>
<dbReference type="Pfam" id="PF13585">
    <property type="entry name" value="CHU_C"/>
    <property type="match status" value="1"/>
</dbReference>
<keyword evidence="1" id="KW-0732">Signal</keyword>
<feature type="signal peptide" evidence="1">
    <location>
        <begin position="1"/>
        <end position="26"/>
    </location>
</feature>
<dbReference type="RefSeq" id="WP_091379992.1">
    <property type="nucleotide sequence ID" value="NZ_LT629740.1"/>
</dbReference>
<dbReference type="STRING" id="652787.SAMN05216490_5065"/>
<evidence type="ECO:0000259" key="2">
    <source>
        <dbReference type="PROSITE" id="PS50853"/>
    </source>
</evidence>
<dbReference type="SUPFAM" id="SSF48726">
    <property type="entry name" value="Immunoglobulin"/>
    <property type="match status" value="1"/>
</dbReference>
<protein>
    <submittedName>
        <fullName evidence="3">Gliding motility-associated C-terminal domain-containing protein</fullName>
    </submittedName>
</protein>
<accession>A0A1H2CIB3</accession>
<dbReference type="Proteomes" id="UP000199679">
    <property type="component" value="Chromosome I"/>
</dbReference>
<dbReference type="InterPro" id="IPR003961">
    <property type="entry name" value="FN3_dom"/>
</dbReference>
<evidence type="ECO:0000313" key="4">
    <source>
        <dbReference type="Proteomes" id="UP000199679"/>
    </source>
</evidence>
<dbReference type="Gene3D" id="2.60.40.10">
    <property type="entry name" value="Immunoglobulins"/>
    <property type="match status" value="1"/>
</dbReference>
<evidence type="ECO:0000313" key="3">
    <source>
        <dbReference type="EMBL" id="SDT69786.1"/>
    </source>
</evidence>
<name>A0A1H2CIB3_MUCMA</name>
<dbReference type="EMBL" id="LT629740">
    <property type="protein sequence ID" value="SDT69786.1"/>
    <property type="molecule type" value="Genomic_DNA"/>
</dbReference>
<dbReference type="OrthoDB" id="1236981at2"/>
<dbReference type="SMART" id="SM00409">
    <property type="entry name" value="IG"/>
    <property type="match status" value="10"/>
</dbReference>
<dbReference type="InterPro" id="IPR026341">
    <property type="entry name" value="T9SS_type_B"/>
</dbReference>
<gene>
    <name evidence="3" type="ORF">SAMN05216490_5065</name>
</gene>
<dbReference type="Pfam" id="PF19081">
    <property type="entry name" value="Ig_7"/>
    <property type="match status" value="28"/>
</dbReference>
<dbReference type="InterPro" id="IPR003599">
    <property type="entry name" value="Ig_sub"/>
</dbReference>
<feature type="chain" id="PRO_5009271122" evidence="1">
    <location>
        <begin position="27"/>
        <end position="3425"/>
    </location>
</feature>
<dbReference type="InterPro" id="IPR044023">
    <property type="entry name" value="Ig_7"/>
</dbReference>
<dbReference type="NCBIfam" id="TIGR04131">
    <property type="entry name" value="Bac_Flav_CTERM"/>
    <property type="match status" value="1"/>
</dbReference>
<reference evidence="3 4" key="1">
    <citation type="submission" date="2016-10" db="EMBL/GenBank/DDBJ databases">
        <authorList>
            <person name="de Groot N.N."/>
        </authorList>
    </citation>
    <scope>NUCLEOTIDE SEQUENCE [LARGE SCALE GENOMIC DNA]</scope>
    <source>
        <strain evidence="3 4">MP1X4</strain>
    </source>
</reference>